<evidence type="ECO:0000259" key="1">
    <source>
        <dbReference type="Pfam" id="PF07796"/>
    </source>
</evidence>
<dbReference type="InterPro" id="IPR012437">
    <property type="entry name" value="DUF1638"/>
</dbReference>
<organism evidence="2 3">
    <name type="scientific">Methanolapillus africanus</name>
    <dbReference type="NCBI Taxonomy" id="3028297"/>
    <lineage>
        <taxon>Archaea</taxon>
        <taxon>Methanobacteriati</taxon>
        <taxon>Methanobacteriota</taxon>
        <taxon>Stenosarchaea group</taxon>
        <taxon>Methanomicrobia</taxon>
        <taxon>Methanosarcinales</taxon>
        <taxon>Methanosarcinaceae</taxon>
        <taxon>Methanolapillus</taxon>
    </lineage>
</organism>
<evidence type="ECO:0000313" key="2">
    <source>
        <dbReference type="EMBL" id="MDV0447048.1"/>
    </source>
</evidence>
<sequence length="289" mass="32377">MSILGILACKMLQDEIVHLIQNDSDIGDVLIVENGEHIDFVQKLDELDISYKLIPSVDVLPDRIRSKDPNELPLPACSTLDDPESPDYDPATVSLVIWQLDLGLHEVPKKLKVQVYHDLPIMMPKVDGVFLFYGLCGNVLLTVEEDFHDDNCPVLILRDSDGIIIDDCIGGAVGGRAKYAQLLKSFKGVGTFILTPMYARYATEDFFGYGQAASGFTNEQMYEMNKYMFEASGYKQAAVLETGLCYTKNVEENAKTFADKYNFDVIRLGGGNQQIFEDCYRKIKEKIGD</sequence>
<evidence type="ECO:0000313" key="3">
    <source>
        <dbReference type="Proteomes" id="UP001271789"/>
    </source>
</evidence>
<name>A0AAE4ML04_9EURY</name>
<comment type="caution">
    <text evidence="2">The sequence shown here is derived from an EMBL/GenBank/DDBJ whole genome shotgun (WGS) entry which is preliminary data.</text>
</comment>
<feature type="domain" description="DUF1638" evidence="1">
    <location>
        <begin position="100"/>
        <end position="277"/>
    </location>
</feature>
<dbReference type="AlphaFoldDB" id="A0AAE4ML04"/>
<protein>
    <recommendedName>
        <fullName evidence="1">DUF1638 domain-containing protein</fullName>
    </recommendedName>
</protein>
<accession>A0AAE4ML04</accession>
<dbReference type="Proteomes" id="UP001271789">
    <property type="component" value="Unassembled WGS sequence"/>
</dbReference>
<keyword evidence="3" id="KW-1185">Reference proteome</keyword>
<gene>
    <name evidence="2" type="ORF">MsAg5_09200</name>
</gene>
<reference evidence="2" key="1">
    <citation type="submission" date="2023-06" db="EMBL/GenBank/DDBJ databases">
        <title>Genome sequence of Methanosarcinaceae archaeon Ag5.</title>
        <authorList>
            <person name="Protasov E."/>
            <person name="Platt K."/>
            <person name="Poehlein A."/>
            <person name="Daniel R."/>
            <person name="Brune A."/>
        </authorList>
    </citation>
    <scope>NUCLEOTIDE SEQUENCE</scope>
    <source>
        <strain evidence="2">Ag5</strain>
    </source>
</reference>
<dbReference type="EMBL" id="JAWDKD010000018">
    <property type="protein sequence ID" value="MDV0447048.1"/>
    <property type="molecule type" value="Genomic_DNA"/>
</dbReference>
<dbReference type="Pfam" id="PF07796">
    <property type="entry name" value="DUF1638"/>
    <property type="match status" value="1"/>
</dbReference>
<proteinExistence type="predicted"/>